<reference evidence="8 9" key="1">
    <citation type="journal article" date="2015" name="Genome Announc.">
        <title>Expanding the biotechnology potential of lactobacilli through comparative genomics of 213 strains and associated genera.</title>
        <authorList>
            <person name="Sun Z."/>
            <person name="Harris H.M."/>
            <person name="McCann A."/>
            <person name="Guo C."/>
            <person name="Argimon S."/>
            <person name="Zhang W."/>
            <person name="Yang X."/>
            <person name="Jeffery I.B."/>
            <person name="Cooney J.C."/>
            <person name="Kagawa T.F."/>
            <person name="Liu W."/>
            <person name="Song Y."/>
            <person name="Salvetti E."/>
            <person name="Wrobel A."/>
            <person name="Rasinkangas P."/>
            <person name="Parkhill J."/>
            <person name="Rea M.C."/>
            <person name="O'Sullivan O."/>
            <person name="Ritari J."/>
            <person name="Douillard F.P."/>
            <person name="Paul Ross R."/>
            <person name="Yang R."/>
            <person name="Briner A.E."/>
            <person name="Felis G.E."/>
            <person name="de Vos W.M."/>
            <person name="Barrangou R."/>
            <person name="Klaenhammer T.R."/>
            <person name="Caufield P.W."/>
            <person name="Cui Y."/>
            <person name="Zhang H."/>
            <person name="O'Toole P.W."/>
        </authorList>
    </citation>
    <scope>NUCLEOTIDE SEQUENCE [LARGE SCALE GENOMIC DNA]</scope>
    <source>
        <strain evidence="8 9">DSM 20593</strain>
    </source>
</reference>
<dbReference type="GO" id="GO:0016887">
    <property type="term" value="F:ATP hydrolysis activity"/>
    <property type="evidence" value="ECO:0007669"/>
    <property type="project" value="InterPro"/>
</dbReference>
<dbReference type="CDD" id="cd00009">
    <property type="entry name" value="AAA"/>
    <property type="match status" value="1"/>
</dbReference>
<keyword evidence="9" id="KW-1185">Reference proteome</keyword>
<dbReference type="InterPro" id="IPR027417">
    <property type="entry name" value="P-loop_NTPase"/>
</dbReference>
<evidence type="ECO:0000256" key="2">
    <source>
        <dbReference type="ARBA" id="ARBA00022741"/>
    </source>
</evidence>
<dbReference type="Gene3D" id="1.10.8.60">
    <property type="match status" value="2"/>
</dbReference>
<evidence type="ECO:0000259" key="7">
    <source>
        <dbReference type="SMART" id="SM01086"/>
    </source>
</evidence>
<keyword evidence="8" id="KW-0645">Protease</keyword>
<dbReference type="PANTHER" id="PTHR11638">
    <property type="entry name" value="ATP-DEPENDENT CLP PROTEASE"/>
    <property type="match status" value="1"/>
</dbReference>
<dbReference type="Pfam" id="PF10431">
    <property type="entry name" value="ClpB_D2-small"/>
    <property type="match status" value="1"/>
</dbReference>
<dbReference type="STRING" id="1616.IV73_GL001066"/>
<dbReference type="InterPro" id="IPR050130">
    <property type="entry name" value="ClpA_ClpB"/>
</dbReference>
<feature type="domain" description="AAA+ ATPase" evidence="6">
    <location>
        <begin position="41"/>
        <end position="183"/>
    </location>
</feature>
<dbReference type="SUPFAM" id="SSF52540">
    <property type="entry name" value="P-loop containing nucleoside triphosphate hydrolases"/>
    <property type="match status" value="2"/>
</dbReference>
<dbReference type="InterPro" id="IPR019489">
    <property type="entry name" value="Clp_ATPase_C"/>
</dbReference>
<dbReference type="GO" id="GO:0006508">
    <property type="term" value="P:proteolysis"/>
    <property type="evidence" value="ECO:0007669"/>
    <property type="project" value="UniProtKB-KW"/>
</dbReference>
<dbReference type="EMBL" id="JQBP01000005">
    <property type="protein sequence ID" value="KRN74789.1"/>
    <property type="molecule type" value="Genomic_DNA"/>
</dbReference>
<dbReference type="InterPro" id="IPR001270">
    <property type="entry name" value="ClpA/B"/>
</dbReference>
<dbReference type="GO" id="GO:0008233">
    <property type="term" value="F:peptidase activity"/>
    <property type="evidence" value="ECO:0007669"/>
    <property type="project" value="UniProtKB-KW"/>
</dbReference>
<evidence type="ECO:0000256" key="4">
    <source>
        <dbReference type="ARBA" id="ARBA00023186"/>
    </source>
</evidence>
<gene>
    <name evidence="8" type="ORF">IV73_GL001066</name>
</gene>
<feature type="domain" description="AAA+ ATPase" evidence="6">
    <location>
        <begin position="317"/>
        <end position="447"/>
    </location>
</feature>
<keyword evidence="3 8" id="KW-0067">ATP-binding</keyword>
<name>A0A0R2JHW4_9LACO</name>
<evidence type="ECO:0000256" key="3">
    <source>
        <dbReference type="ARBA" id="ARBA00022840"/>
    </source>
</evidence>
<dbReference type="InterPro" id="IPR041546">
    <property type="entry name" value="ClpA/ClpB_AAA_lid"/>
</dbReference>
<dbReference type="Pfam" id="PF17871">
    <property type="entry name" value="AAA_lid_9"/>
    <property type="match status" value="1"/>
</dbReference>
<dbReference type="Pfam" id="PF00004">
    <property type="entry name" value="AAA"/>
    <property type="match status" value="1"/>
</dbReference>
<keyword evidence="4" id="KW-0143">Chaperone</keyword>
<organism evidence="8 9">
    <name type="scientific">Weissella kandleri</name>
    <dbReference type="NCBI Taxonomy" id="1616"/>
    <lineage>
        <taxon>Bacteria</taxon>
        <taxon>Bacillati</taxon>
        <taxon>Bacillota</taxon>
        <taxon>Bacilli</taxon>
        <taxon>Lactobacillales</taxon>
        <taxon>Lactobacillaceae</taxon>
        <taxon>Weissella</taxon>
    </lineage>
</organism>
<dbReference type="GO" id="GO:0005737">
    <property type="term" value="C:cytoplasm"/>
    <property type="evidence" value="ECO:0007669"/>
    <property type="project" value="TreeGrafter"/>
</dbReference>
<dbReference type="PANTHER" id="PTHR11638:SF18">
    <property type="entry name" value="HEAT SHOCK PROTEIN 104"/>
    <property type="match status" value="1"/>
</dbReference>
<dbReference type="Pfam" id="PF07724">
    <property type="entry name" value="AAA_2"/>
    <property type="match status" value="1"/>
</dbReference>
<comment type="caution">
    <text evidence="8">The sequence shown here is derived from an EMBL/GenBank/DDBJ whole genome shotgun (WGS) entry which is preliminary data.</text>
</comment>
<feature type="domain" description="Clp ATPase C-terminal" evidence="7">
    <location>
        <begin position="484"/>
        <end position="591"/>
    </location>
</feature>
<keyword evidence="2" id="KW-0547">Nucleotide-binding</keyword>
<evidence type="ECO:0000256" key="1">
    <source>
        <dbReference type="ARBA" id="ARBA00022737"/>
    </source>
</evidence>
<dbReference type="InterPro" id="IPR003593">
    <property type="entry name" value="AAA+_ATPase"/>
</dbReference>
<evidence type="ECO:0000259" key="6">
    <source>
        <dbReference type="SMART" id="SM00382"/>
    </source>
</evidence>
<proteinExistence type="predicted"/>
<dbReference type="Proteomes" id="UP000051655">
    <property type="component" value="Unassembled WGS sequence"/>
</dbReference>
<dbReference type="GO" id="GO:0034605">
    <property type="term" value="P:cellular response to heat"/>
    <property type="evidence" value="ECO:0007669"/>
    <property type="project" value="TreeGrafter"/>
</dbReference>
<sequence>MYISKFTENLNEKVALDINRYKVINRENIIKRIRVILNQDGQSSAILVGEPGVGKTAIIEGLTTYILESSKNDPLFGKTILKLDLTRINGKSGDADYAFQFGQLIEEIAANRDKYILFIDEAHQIVGTGASEGSMQDVGNLLKPAIGRGEIQVIGATTIDEYHRSIEKDGALQRRLEEVDVPEFTPEETIDVLEDTRWRFTRKHNVDISVEMVNQTVDFATRFISDKFFPDKALALLASASSTAEYNQHTELQPSDLIEVVHEKFNIPVSVLAEGVSSRLLMLEKRLKSRVIGQDEAIETIVNRIWSRSAGLGDMSKPISFFLAGTTGVGKTETAKALAEGMFGSESNMIRLDMSEFKIPERAVPKFKTMLSSKVKNNPYSVLLLDEIDKADSEVLDILLQILDDGRLTDDYGRQINFKDLIILMTSNINANMVLKRDSKSEQYRMDERRYKTFIAEFKNAMQTAGFRSEFISRIGNIIIYHPLIGDDIKKIVEIKLDKLNKQAKKQGFQILYKETDLIKYIPTIDEGYELDGEGQKIKSNSIVEFLLDKGYELSQGVRPLDEVINRYVETYLSNAIMTQRITHKESANTFLFRAFGEGPQKDRPYGDWEIAVSSIFEPQLMKGGN</sequence>
<dbReference type="AlphaFoldDB" id="A0A0R2JHW4"/>
<keyword evidence="8" id="KW-0378">Hydrolase</keyword>
<dbReference type="CDD" id="cd19499">
    <property type="entry name" value="RecA-like_ClpB_Hsp104-like"/>
    <property type="match status" value="1"/>
</dbReference>
<evidence type="ECO:0000313" key="9">
    <source>
        <dbReference type="Proteomes" id="UP000051655"/>
    </source>
</evidence>
<dbReference type="PATRIC" id="fig|1616.3.peg.1092"/>
<dbReference type="OrthoDB" id="2144783at2"/>
<dbReference type="Gene3D" id="3.40.50.300">
    <property type="entry name" value="P-loop containing nucleotide triphosphate hydrolases"/>
    <property type="match status" value="2"/>
</dbReference>
<accession>A0A0R2JHW4</accession>
<dbReference type="SMART" id="SM00382">
    <property type="entry name" value="AAA"/>
    <property type="match status" value="2"/>
</dbReference>
<evidence type="ECO:0000313" key="8">
    <source>
        <dbReference type="EMBL" id="KRN74789.1"/>
    </source>
</evidence>
<dbReference type="RefSeq" id="WP_057755844.1">
    <property type="nucleotide sequence ID" value="NZ_JQBP01000005.1"/>
</dbReference>
<dbReference type="PRINTS" id="PR00300">
    <property type="entry name" value="CLPPROTEASEA"/>
</dbReference>
<protein>
    <submittedName>
        <fullName evidence="8">Atp-dependent clp protease, atp-binding subunit clpa</fullName>
    </submittedName>
</protein>
<dbReference type="SMART" id="SM01086">
    <property type="entry name" value="ClpB_D2-small"/>
    <property type="match status" value="1"/>
</dbReference>
<evidence type="ECO:0000256" key="5">
    <source>
        <dbReference type="ARBA" id="ARBA00025613"/>
    </source>
</evidence>
<dbReference type="GO" id="GO:0005524">
    <property type="term" value="F:ATP binding"/>
    <property type="evidence" value="ECO:0007669"/>
    <property type="project" value="UniProtKB-KW"/>
</dbReference>
<dbReference type="InterPro" id="IPR003959">
    <property type="entry name" value="ATPase_AAA_core"/>
</dbReference>
<comment type="function">
    <text evidence="5">Part of a stress-induced multi-chaperone system, it is involved in the recovery of the cell from heat-induced damage, in cooperation with DnaK, DnaJ and GrpE. Acts before DnaK, in the processing of protein aggregates. Protein binding stimulates the ATPase activity; ATP hydrolysis unfolds the denatured protein aggregates, which probably helps expose new hydrophobic binding sites on the surface of ClpB-bound aggregates, contributing to the solubilization and refolding of denatured protein aggregates by DnaK.</text>
</comment>
<keyword evidence="1" id="KW-0677">Repeat</keyword>